<comment type="caution">
    <text evidence="2">The sequence shown here is derived from an EMBL/GenBank/DDBJ whole genome shotgun (WGS) entry which is preliminary data.</text>
</comment>
<organism evidence="2 3">
    <name type="scientific">Streptacidiphilus cavernicola</name>
    <dbReference type="NCBI Taxonomy" id="3342716"/>
    <lineage>
        <taxon>Bacteria</taxon>
        <taxon>Bacillati</taxon>
        <taxon>Actinomycetota</taxon>
        <taxon>Actinomycetes</taxon>
        <taxon>Kitasatosporales</taxon>
        <taxon>Streptomycetaceae</taxon>
        <taxon>Streptacidiphilus</taxon>
    </lineage>
</organism>
<dbReference type="InterPro" id="IPR000835">
    <property type="entry name" value="HTH_MarR-typ"/>
</dbReference>
<dbReference type="Gene3D" id="1.10.10.10">
    <property type="entry name" value="Winged helix-like DNA-binding domain superfamily/Winged helix DNA-binding domain"/>
    <property type="match status" value="1"/>
</dbReference>
<proteinExistence type="predicted"/>
<dbReference type="Pfam" id="PF01047">
    <property type="entry name" value="MarR"/>
    <property type="match status" value="1"/>
</dbReference>
<feature type="domain" description="HTH marR-type" evidence="1">
    <location>
        <begin position="22"/>
        <end position="154"/>
    </location>
</feature>
<dbReference type="InterPro" id="IPR039422">
    <property type="entry name" value="MarR/SlyA-like"/>
</dbReference>
<dbReference type="PROSITE" id="PS50995">
    <property type="entry name" value="HTH_MARR_2"/>
    <property type="match status" value="1"/>
</dbReference>
<evidence type="ECO:0000313" key="2">
    <source>
        <dbReference type="EMBL" id="MFC1407237.1"/>
    </source>
</evidence>
<dbReference type="InterPro" id="IPR036388">
    <property type="entry name" value="WH-like_DNA-bd_sf"/>
</dbReference>
<accession>A0ABV6V0L1</accession>
<dbReference type="EMBL" id="JBHEZZ010000041">
    <property type="protein sequence ID" value="MFC1407237.1"/>
    <property type="molecule type" value="Genomic_DNA"/>
</dbReference>
<dbReference type="InterPro" id="IPR036390">
    <property type="entry name" value="WH_DNA-bd_sf"/>
</dbReference>
<dbReference type="RefSeq" id="WP_037598278.1">
    <property type="nucleotide sequence ID" value="NZ_JBHEZZ010000041.1"/>
</dbReference>
<name>A0ABV6V0L1_9ACTN</name>
<gene>
    <name evidence="2" type="ORF">ACEZDJ_38735</name>
</gene>
<dbReference type="SMART" id="SM00347">
    <property type="entry name" value="HTH_MARR"/>
    <property type="match status" value="1"/>
</dbReference>
<dbReference type="Proteomes" id="UP001592528">
    <property type="component" value="Unassembled WGS sequence"/>
</dbReference>
<dbReference type="SUPFAM" id="SSF46785">
    <property type="entry name" value="Winged helix' DNA-binding domain"/>
    <property type="match status" value="1"/>
</dbReference>
<evidence type="ECO:0000259" key="1">
    <source>
        <dbReference type="PROSITE" id="PS50995"/>
    </source>
</evidence>
<evidence type="ECO:0000313" key="3">
    <source>
        <dbReference type="Proteomes" id="UP001592528"/>
    </source>
</evidence>
<protein>
    <submittedName>
        <fullName evidence="2">MarR family winged helix-turn-helix transcriptional regulator</fullName>
    </submittedName>
</protein>
<dbReference type="PANTHER" id="PTHR33164">
    <property type="entry name" value="TRANSCRIPTIONAL REGULATOR, MARR FAMILY"/>
    <property type="match status" value="1"/>
</dbReference>
<dbReference type="PANTHER" id="PTHR33164:SF99">
    <property type="entry name" value="MARR FAMILY REGULATORY PROTEIN"/>
    <property type="match status" value="1"/>
</dbReference>
<sequence length="157" mass="17948">MSTVEQHSQEPQWLTAPQLRAWRELTFLMGQLPTVLDAQLKRDAGLSYLEYYVMAGLTEQPNHEMRLSDLASRSSAELSRLSHLISRLERRGFVRRMTDGDDRRFTRAVMTEAGLAHMAEAAPAHVEEVRGLVFDVLDDSEVEVLRSCVEKINKQLH</sequence>
<reference evidence="2 3" key="1">
    <citation type="submission" date="2024-09" db="EMBL/GenBank/DDBJ databases">
        <authorList>
            <person name="Lee S.D."/>
        </authorList>
    </citation>
    <scope>NUCLEOTIDE SEQUENCE [LARGE SCALE GENOMIC DNA]</scope>
    <source>
        <strain evidence="2 3">N1-5</strain>
    </source>
</reference>
<keyword evidence="3" id="KW-1185">Reference proteome</keyword>
<dbReference type="PRINTS" id="PR00598">
    <property type="entry name" value="HTHMARR"/>
</dbReference>